<organism evidence="10 11">
    <name type="scientific">Magallana gigas</name>
    <name type="common">Pacific oyster</name>
    <name type="synonym">Crassostrea gigas</name>
    <dbReference type="NCBI Taxonomy" id="29159"/>
    <lineage>
        <taxon>Eukaryota</taxon>
        <taxon>Metazoa</taxon>
        <taxon>Spiralia</taxon>
        <taxon>Lophotrochozoa</taxon>
        <taxon>Mollusca</taxon>
        <taxon>Bivalvia</taxon>
        <taxon>Autobranchia</taxon>
        <taxon>Pteriomorphia</taxon>
        <taxon>Ostreida</taxon>
        <taxon>Ostreoidea</taxon>
        <taxon>Ostreidae</taxon>
        <taxon>Magallana</taxon>
    </lineage>
</organism>
<keyword evidence="4 8" id="KW-0472">Membrane</keyword>
<dbReference type="InterPro" id="IPR028082">
    <property type="entry name" value="Peripla_BP_I"/>
</dbReference>
<evidence type="ECO:0000259" key="9">
    <source>
        <dbReference type="Pfam" id="PF01094"/>
    </source>
</evidence>
<protein>
    <recommendedName>
        <fullName evidence="9">Receptor ligand binding region domain-containing protein</fullName>
    </recommendedName>
</protein>
<keyword evidence="11" id="KW-1185">Reference proteome</keyword>
<dbReference type="PANTHER" id="PTHR24060">
    <property type="entry name" value="METABOTROPIC GLUTAMATE RECEPTOR"/>
    <property type="match status" value="1"/>
</dbReference>
<dbReference type="Pfam" id="PF01094">
    <property type="entry name" value="ANF_receptor"/>
    <property type="match status" value="2"/>
</dbReference>
<feature type="domain" description="Receptor ligand binding region" evidence="9">
    <location>
        <begin position="589"/>
        <end position="853"/>
    </location>
</feature>
<name>A0A8W8NKE2_MAGGI</name>
<keyword evidence="6" id="KW-0325">Glycoprotein</keyword>
<sequence length="1311" mass="148090">MSARILFYCHLFVVSNGIKDTQSQQVNDVIDTPAFLTGDVIIGGLFHIFNTKQPDRCDLDLDMYSLMEMEAVKWSLMRLNEVNFIPGVRLGLLAYPTCGIPSIAALQSNKFLQLLREHRASNKTNKPVYIKAVLGPTFSSESAVVSRILSSVPDDYKLLQVSYSSTAAFLTNETNAETFLNFFRTIPSDKIQTQTMLDLLVDLGWTYIGLIHSGDAYGNDAARELSDALAERRICIAAVYQCDSDISRARFHEILYNITALRIKGIVFIGAVSMVRSFIDSIERISFSQYSVPSIIFSESLGLQSEIFFNSESKEIYPAAKGSFAMSPPHKEMSEFSEYWNTMFANMSKNQDDTQINPWLQQFMKLQLGYNKLNVDNLLTKYPSSTFVKYAIMATYSVAKTIKDVHQKVCRGISGLCSEMKENRLSEYIEQARRTTVDFEKDFPQKAKLRNLTERVSFTKEGDIQFQNSGLMYEVYNYQSPSNDTNFEFVNVGSLKKPETPAEGGKPKFTLLKPRVKFYDNMGRITNTVKSICQPNTTCTICLQNHESETYLYDPGDVIVVVTFPIHNRGSEPLHCGPVRRRIGLDVALGAKFAIDKINENSDIFPNKKVGLLLLDTCDDPLITSDIILELQLHGQINNRIPNISDKILGYAGGFSSSPTLQVADITTELKTVQVSCCATSDLLSDRLNYPYYLGLATPLNYTTRVMLQMVNKLGSNNIQVLFSDGKYGESAVKLILSLAPSFNICVAQTVRVYGSDVSNDISSVVASLHRFPGARQVLVYIASPLMPKVARAINSINEHRRFLFIGENCFYHRDYMLKYPNLHGSLIVAEQPIPQSDEYKTYLRKFDPASVELPTSLLYFMQENLNCYYEFSFRKEFPQKCNRELLRKFPEHLDKWTPYLIKSITALIKGAYQALKSMCKDETICSEYRNSPEHVVEFVRNVTLDIDGDDRDDQLFDSNGNGVLGLKIYIIEEKDFVEIGHWHHGDAEPYFERKRIQVYPSNSSCGDVSVTSSTHSETEADTSGIVKLVKTVLLSVFAGAIVILLLAFLCIWRRQTYIMSSMSSDTSTKSEYNSIDDFSIINMKRINSEISLRLGDFFRSDSPCGTPKSTRSTGDIRENSNQVRNERVKNSPSVPPRRNMPGLPTHLSTHIPRHPRLRSEPVIKLSFSPNTARRLNSEPFPKMHRGRADSIGMPYILAPKSRRLQSEPNLPSPNFNRLLFNNAIRRESVQDNGYIFPIHEPRDQQQTETMEIADSVQETEVGIFTQQTDIADRARQIEEDDATQQGGEACGGPVHFVLGNPRDKLHGYSC</sequence>
<keyword evidence="2 8" id="KW-0812">Transmembrane</keyword>
<evidence type="ECO:0000256" key="1">
    <source>
        <dbReference type="ARBA" id="ARBA00004141"/>
    </source>
</evidence>
<dbReference type="InterPro" id="IPR050726">
    <property type="entry name" value="mGluR"/>
</dbReference>
<reference evidence="10" key="1">
    <citation type="submission" date="2022-08" db="UniProtKB">
        <authorList>
            <consortium name="EnsemblMetazoa"/>
        </authorList>
    </citation>
    <scope>IDENTIFICATION</scope>
    <source>
        <strain evidence="10">05x7-T-G4-1.051#20</strain>
    </source>
</reference>
<proteinExistence type="predicted"/>
<dbReference type="Gene3D" id="3.40.50.2300">
    <property type="match status" value="4"/>
</dbReference>
<dbReference type="InterPro" id="IPR001828">
    <property type="entry name" value="ANF_lig-bd_rcpt"/>
</dbReference>
<dbReference type="KEGG" id="crg:109617575"/>
<dbReference type="EnsemblMetazoa" id="G6587.1">
    <property type="protein sequence ID" value="G6587.1:cds"/>
    <property type="gene ID" value="G6587"/>
</dbReference>
<feature type="compositionally biased region" description="Basic and acidic residues" evidence="7">
    <location>
        <begin position="1115"/>
        <end position="1130"/>
    </location>
</feature>
<evidence type="ECO:0000313" key="10">
    <source>
        <dbReference type="EnsemblMetazoa" id="G6587.1:cds"/>
    </source>
</evidence>
<dbReference type="GO" id="GO:0016020">
    <property type="term" value="C:membrane"/>
    <property type="evidence" value="ECO:0007669"/>
    <property type="project" value="UniProtKB-SubCell"/>
</dbReference>
<accession>A0A8W8NKE2</accession>
<dbReference type="GO" id="GO:0004930">
    <property type="term" value="F:G protein-coupled receptor activity"/>
    <property type="evidence" value="ECO:0007669"/>
    <property type="project" value="InterPro"/>
</dbReference>
<evidence type="ECO:0000256" key="3">
    <source>
        <dbReference type="ARBA" id="ARBA00022989"/>
    </source>
</evidence>
<evidence type="ECO:0000256" key="2">
    <source>
        <dbReference type="ARBA" id="ARBA00022692"/>
    </source>
</evidence>
<dbReference type="SUPFAM" id="SSF53822">
    <property type="entry name" value="Periplasmic binding protein-like I"/>
    <property type="match status" value="2"/>
</dbReference>
<evidence type="ECO:0000256" key="7">
    <source>
        <dbReference type="SAM" id="MobiDB-lite"/>
    </source>
</evidence>
<dbReference type="GeneID" id="109617575"/>
<evidence type="ECO:0000256" key="6">
    <source>
        <dbReference type="ARBA" id="ARBA00023180"/>
    </source>
</evidence>
<dbReference type="Proteomes" id="UP000005408">
    <property type="component" value="Unassembled WGS sequence"/>
</dbReference>
<keyword evidence="5" id="KW-0675">Receptor</keyword>
<feature type="domain" description="Receptor ligand binding region" evidence="9">
    <location>
        <begin position="68"/>
        <end position="479"/>
    </location>
</feature>
<comment type="subcellular location">
    <subcellularLocation>
        <location evidence="1">Membrane</location>
        <topology evidence="1">Multi-pass membrane protein</topology>
    </subcellularLocation>
</comment>
<evidence type="ECO:0000256" key="4">
    <source>
        <dbReference type="ARBA" id="ARBA00023136"/>
    </source>
</evidence>
<evidence type="ECO:0000313" key="11">
    <source>
        <dbReference type="Proteomes" id="UP000005408"/>
    </source>
</evidence>
<dbReference type="InterPro" id="IPR000337">
    <property type="entry name" value="GPCR_3"/>
</dbReference>
<dbReference type="PRINTS" id="PR00248">
    <property type="entry name" value="GPCRMGR"/>
</dbReference>
<feature type="transmembrane region" description="Helical" evidence="8">
    <location>
        <begin position="1033"/>
        <end position="1053"/>
    </location>
</feature>
<feature type="region of interest" description="Disordered" evidence="7">
    <location>
        <begin position="1104"/>
        <end position="1161"/>
    </location>
</feature>
<keyword evidence="3 8" id="KW-1133">Transmembrane helix</keyword>
<evidence type="ECO:0000256" key="5">
    <source>
        <dbReference type="ARBA" id="ARBA00023170"/>
    </source>
</evidence>
<dbReference type="RefSeq" id="XP_019919458.3">
    <property type="nucleotide sequence ID" value="XM_020063899.3"/>
</dbReference>
<evidence type="ECO:0000256" key="8">
    <source>
        <dbReference type="SAM" id="Phobius"/>
    </source>
</evidence>